<organism evidence="1 2">
    <name type="scientific">Gigaspora rosea</name>
    <dbReference type="NCBI Taxonomy" id="44941"/>
    <lineage>
        <taxon>Eukaryota</taxon>
        <taxon>Fungi</taxon>
        <taxon>Fungi incertae sedis</taxon>
        <taxon>Mucoromycota</taxon>
        <taxon>Glomeromycotina</taxon>
        <taxon>Glomeromycetes</taxon>
        <taxon>Diversisporales</taxon>
        <taxon>Gigasporaceae</taxon>
        <taxon>Gigaspora</taxon>
    </lineage>
</organism>
<accession>A0A397V5B1</accession>
<dbReference type="Proteomes" id="UP000266673">
    <property type="component" value="Unassembled WGS sequence"/>
</dbReference>
<dbReference type="EMBL" id="QKWP01000770">
    <property type="protein sequence ID" value="RIB15133.1"/>
    <property type="molecule type" value="Genomic_DNA"/>
</dbReference>
<proteinExistence type="predicted"/>
<evidence type="ECO:0000313" key="1">
    <source>
        <dbReference type="EMBL" id="RIB15133.1"/>
    </source>
</evidence>
<name>A0A397V5B1_9GLOM</name>
<protein>
    <submittedName>
        <fullName evidence="1">Uncharacterized protein</fullName>
    </submittedName>
</protein>
<reference evidence="1 2" key="1">
    <citation type="submission" date="2018-06" db="EMBL/GenBank/DDBJ databases">
        <title>Comparative genomics reveals the genomic features of Rhizophagus irregularis, R. cerebriforme, R. diaphanum and Gigaspora rosea, and their symbiotic lifestyle signature.</title>
        <authorList>
            <person name="Morin E."/>
            <person name="San Clemente H."/>
            <person name="Chen E.C.H."/>
            <person name="De La Providencia I."/>
            <person name="Hainaut M."/>
            <person name="Kuo A."/>
            <person name="Kohler A."/>
            <person name="Murat C."/>
            <person name="Tang N."/>
            <person name="Roy S."/>
            <person name="Loubradou J."/>
            <person name="Henrissat B."/>
            <person name="Grigoriev I.V."/>
            <person name="Corradi N."/>
            <person name="Roux C."/>
            <person name="Martin F.M."/>
        </authorList>
    </citation>
    <scope>NUCLEOTIDE SEQUENCE [LARGE SCALE GENOMIC DNA]</scope>
    <source>
        <strain evidence="1 2">DAOM 194757</strain>
    </source>
</reference>
<sequence length="152" mass="16401">MLLVLNALPDANYIPLGLIYPCGTLGRAVPVPHSPSPFFQTSNPVGLEGLIYPALGTIMVFLPWSSIPQHGTISSGATSAARLVDLVPKTMSGSPVSVSPVPWICLCHETQLHPKAPIQNGNQGLQMMYPTDRQETVTRTQVYFFKSIASEI</sequence>
<dbReference type="AlphaFoldDB" id="A0A397V5B1"/>
<gene>
    <name evidence="1" type="ORF">C2G38_2193200</name>
</gene>
<keyword evidence="2" id="KW-1185">Reference proteome</keyword>
<comment type="caution">
    <text evidence="1">The sequence shown here is derived from an EMBL/GenBank/DDBJ whole genome shotgun (WGS) entry which is preliminary data.</text>
</comment>
<evidence type="ECO:0000313" key="2">
    <source>
        <dbReference type="Proteomes" id="UP000266673"/>
    </source>
</evidence>